<dbReference type="Gene3D" id="1.10.3460.10">
    <property type="entry name" value="Chlorophyll a/b binding protein domain"/>
    <property type="match status" value="1"/>
</dbReference>
<dbReference type="GO" id="GO:0009507">
    <property type="term" value="C:chloroplast"/>
    <property type="evidence" value="ECO:0007669"/>
    <property type="project" value="UniProtKB-SubCell"/>
</dbReference>
<feature type="binding site" evidence="9">
    <location>
        <position position="203"/>
    </location>
    <ligand>
        <name>chlorophyll a</name>
        <dbReference type="ChEBI" id="CHEBI:58416"/>
        <label>1</label>
    </ligand>
</feature>
<reference evidence="12 13" key="1">
    <citation type="journal article" date="2015" name="Plant Cell">
        <title>Oil accumulation by the oleaginous diatom Fistulifera solaris as revealed by the genome and transcriptome.</title>
        <authorList>
            <person name="Tanaka T."/>
            <person name="Maeda Y."/>
            <person name="Veluchamy A."/>
            <person name="Tanaka M."/>
            <person name="Abida H."/>
            <person name="Marechal E."/>
            <person name="Bowler C."/>
            <person name="Muto M."/>
            <person name="Sunaga Y."/>
            <person name="Tanaka M."/>
            <person name="Yoshino T."/>
            <person name="Taniguchi T."/>
            <person name="Fukuda Y."/>
            <person name="Nemoto M."/>
            <person name="Matsumoto M."/>
            <person name="Wong P.S."/>
            <person name="Aburatani S."/>
            <person name="Fujibuchi W."/>
        </authorList>
    </citation>
    <scope>NUCLEOTIDE SEQUENCE [LARGE SCALE GENOMIC DNA]</scope>
    <source>
        <strain evidence="12 13">JPCC DA0580</strain>
    </source>
</reference>
<dbReference type="Pfam" id="PF00504">
    <property type="entry name" value="Chloroa_b-bind"/>
    <property type="match status" value="1"/>
</dbReference>
<comment type="function">
    <text evidence="1">The light-harvesting complex (LHC) functions as a light receptor, it captures and delivers excitation energy to photosystems with which it is closely associated. Energy is transferred from the carotenoid and chlorophyll C (or B) to chlorophyll A and the photosynthetic reaction centers where it is used to synthesize ATP and reducing power.</text>
</comment>
<feature type="binding site" evidence="9">
    <location>
        <position position="314"/>
    </location>
    <ligand>
        <name>chlorophyll a</name>
        <dbReference type="ChEBI" id="CHEBI:58416"/>
        <label>1</label>
    </ligand>
</feature>
<comment type="subunit">
    <text evidence="8">The LHC complex of chromophytic algae is composed of fucoxanthin, chlorophyll A and C bound non-covalently by fucoxanthin chlorophyll proteins (FCPs). The ratio of the pigments in LHC; fucoxanthin: chlorophyll C: chlorophyll A; (0.6-1): (0.1-0.3): (1).</text>
</comment>
<protein>
    <submittedName>
        <fullName evidence="12">Light-harvesting complex II chlorophyll a/b binding protein 4</fullName>
    </submittedName>
</protein>
<keyword evidence="9" id="KW-0157">Chromophore</keyword>
<feature type="transmembrane region" description="Helical" evidence="10">
    <location>
        <begin position="239"/>
        <end position="260"/>
    </location>
</feature>
<dbReference type="InParanoid" id="A0A1Z5JRY2"/>
<dbReference type="InterPro" id="IPR022796">
    <property type="entry name" value="Chloroa_b-bind"/>
</dbReference>
<comment type="similarity">
    <text evidence="3">Belongs to the fucoxanthin chlorophyll protein family.</text>
</comment>
<evidence type="ECO:0000313" key="12">
    <source>
        <dbReference type="EMBL" id="GAX16656.1"/>
    </source>
</evidence>
<feature type="binding site" evidence="9">
    <location>
        <position position="326"/>
    </location>
    <ligand>
        <name>chlorophyll a</name>
        <dbReference type="ChEBI" id="CHEBI:58416"/>
        <label>1</label>
    </ligand>
</feature>
<feature type="binding site" evidence="9">
    <location>
        <position position="170"/>
    </location>
    <ligand>
        <name>chlorophyll a</name>
        <dbReference type="ChEBI" id="CHEBI:58416"/>
        <label>1</label>
    </ligand>
</feature>
<keyword evidence="7" id="KW-0437">Light-harvesting polypeptide</keyword>
<evidence type="ECO:0000256" key="5">
    <source>
        <dbReference type="ARBA" id="ARBA00022531"/>
    </source>
</evidence>
<keyword evidence="5" id="KW-0602">Photosynthesis</keyword>
<evidence type="ECO:0000256" key="4">
    <source>
        <dbReference type="ARBA" id="ARBA00022528"/>
    </source>
</evidence>
<evidence type="ECO:0000256" key="6">
    <source>
        <dbReference type="ARBA" id="ARBA00022640"/>
    </source>
</evidence>
<dbReference type="OrthoDB" id="423598at2759"/>
<keyword evidence="10" id="KW-0812">Transmembrane</keyword>
<keyword evidence="10" id="KW-0472">Membrane</keyword>
<evidence type="ECO:0000256" key="7">
    <source>
        <dbReference type="ARBA" id="ARBA00023243"/>
    </source>
</evidence>
<dbReference type="AlphaFoldDB" id="A0A1Z5JRY2"/>
<evidence type="ECO:0000256" key="8">
    <source>
        <dbReference type="ARBA" id="ARBA00044011"/>
    </source>
</evidence>
<comment type="caution">
    <text evidence="12">The sequence shown here is derived from an EMBL/GenBank/DDBJ whole genome shotgun (WGS) entry which is preliminary data.</text>
</comment>
<evidence type="ECO:0000256" key="11">
    <source>
        <dbReference type="SAM" id="SignalP"/>
    </source>
</evidence>
<dbReference type="Proteomes" id="UP000198406">
    <property type="component" value="Unassembled WGS sequence"/>
</dbReference>
<keyword evidence="9" id="KW-0148">Chlorophyll</keyword>
<dbReference type="GO" id="GO:0030076">
    <property type="term" value="C:light-harvesting complex"/>
    <property type="evidence" value="ECO:0007669"/>
    <property type="project" value="UniProtKB-KW"/>
</dbReference>
<dbReference type="PANTHER" id="PTHR21649">
    <property type="entry name" value="CHLOROPHYLL A/B BINDING PROTEIN"/>
    <property type="match status" value="1"/>
</dbReference>
<feature type="signal peptide" evidence="11">
    <location>
        <begin position="1"/>
        <end position="16"/>
    </location>
</feature>
<evidence type="ECO:0000256" key="2">
    <source>
        <dbReference type="ARBA" id="ARBA00004229"/>
    </source>
</evidence>
<dbReference type="SUPFAM" id="SSF103511">
    <property type="entry name" value="Chlorophyll a-b binding protein"/>
    <property type="match status" value="1"/>
</dbReference>
<keyword evidence="4" id="KW-0150">Chloroplast</keyword>
<keyword evidence="10" id="KW-1133">Transmembrane helix</keyword>
<evidence type="ECO:0000256" key="1">
    <source>
        <dbReference type="ARBA" id="ARBA00004022"/>
    </source>
</evidence>
<comment type="subcellular location">
    <subcellularLocation>
        <location evidence="2">Plastid</location>
        <location evidence="2">Chloroplast</location>
    </subcellularLocation>
</comment>
<proteinExistence type="inferred from homology"/>
<gene>
    <name evidence="12" type="ORF">FisN_23Lh213</name>
</gene>
<evidence type="ECO:0000256" key="3">
    <source>
        <dbReference type="ARBA" id="ARBA00005933"/>
    </source>
</evidence>
<evidence type="ECO:0000256" key="10">
    <source>
        <dbReference type="SAM" id="Phobius"/>
    </source>
</evidence>
<sequence length="359" mass="37342">MKFLYVATSLVGMASAFTSPTMTFAVGKKSAPKKAAATKKVETKAPIKISSPFAKKAAPVAAAATKAAPAKKAAPVKAVAAKPAPVKKAAPVKAVAAKPVKKAAPVKAVAAKPVKKAAPVKAAPVKKAPAPVKASVAGTVPSTAIPGESAPALLDGSLPGDVGFDPCFLSTKADLMAPYFNNLFAGQANIDGLTWYREAELMHGRICMIAVLGFIAPGFGTFGGNEWTGVDAYSETNPLAAISAAPGAALFQIFAFMSILEFRRIRIIFAEGSNYVAGASQKWGQTEGSWNPFNFNYTPEEYAEKQLQEVKHARLAMIGLLGLIFQANASGVSVVDQLSAAFVTPDYYAKAGYFLPEGI</sequence>
<feature type="binding site" evidence="9">
    <location>
        <position position="200"/>
    </location>
    <ligand>
        <name>chlorophyll a</name>
        <dbReference type="ChEBI" id="CHEBI:58416"/>
        <label>1</label>
    </ligand>
</feature>
<dbReference type="GO" id="GO:0016168">
    <property type="term" value="F:chlorophyll binding"/>
    <property type="evidence" value="ECO:0007669"/>
    <property type="project" value="UniProtKB-KW"/>
</dbReference>
<dbReference type="EMBL" id="BDSP01000108">
    <property type="protein sequence ID" value="GAX16656.1"/>
    <property type="molecule type" value="Genomic_DNA"/>
</dbReference>
<evidence type="ECO:0000313" key="13">
    <source>
        <dbReference type="Proteomes" id="UP000198406"/>
    </source>
</evidence>
<dbReference type="GO" id="GO:0016020">
    <property type="term" value="C:membrane"/>
    <property type="evidence" value="ECO:0007669"/>
    <property type="project" value="InterPro"/>
</dbReference>
<evidence type="ECO:0000256" key="9">
    <source>
        <dbReference type="PIRSR" id="PIRSR601344-1"/>
    </source>
</evidence>
<dbReference type="GO" id="GO:0009765">
    <property type="term" value="P:photosynthesis, light harvesting"/>
    <property type="evidence" value="ECO:0007669"/>
    <property type="project" value="InterPro"/>
</dbReference>
<keyword evidence="6" id="KW-0934">Plastid</keyword>
<feature type="binding site" evidence="9">
    <location>
        <position position="309"/>
    </location>
    <ligand>
        <name>chlorophyll a</name>
        <dbReference type="ChEBI" id="CHEBI:58416"/>
        <label>1</label>
    </ligand>
</feature>
<name>A0A1Z5JRY2_FISSO</name>
<feature type="binding site" description="axial binding residue" evidence="9">
    <location>
        <position position="205"/>
    </location>
    <ligand>
        <name>chlorophyll b</name>
        <dbReference type="ChEBI" id="CHEBI:61721"/>
        <label>1</label>
    </ligand>
    <ligandPart>
        <name>Mg</name>
        <dbReference type="ChEBI" id="CHEBI:25107"/>
    </ligandPart>
</feature>
<organism evidence="12 13">
    <name type="scientific">Fistulifera solaris</name>
    <name type="common">Oleaginous diatom</name>
    <dbReference type="NCBI Taxonomy" id="1519565"/>
    <lineage>
        <taxon>Eukaryota</taxon>
        <taxon>Sar</taxon>
        <taxon>Stramenopiles</taxon>
        <taxon>Ochrophyta</taxon>
        <taxon>Bacillariophyta</taxon>
        <taxon>Bacillariophyceae</taxon>
        <taxon>Bacillariophycidae</taxon>
        <taxon>Naviculales</taxon>
        <taxon>Naviculaceae</taxon>
        <taxon>Fistulifera</taxon>
    </lineage>
</organism>
<keyword evidence="13" id="KW-1185">Reference proteome</keyword>
<feature type="chain" id="PRO_5013051944" evidence="11">
    <location>
        <begin position="17"/>
        <end position="359"/>
    </location>
</feature>
<keyword evidence="11" id="KW-0732">Signal</keyword>
<accession>A0A1Z5JRY2</accession>
<dbReference type="InterPro" id="IPR001344">
    <property type="entry name" value="Chloro_AB-bd_pln"/>
</dbReference>